<evidence type="ECO:0000313" key="4">
    <source>
        <dbReference type="Proteomes" id="UP000198381"/>
    </source>
</evidence>
<dbReference type="Pfam" id="PF04717">
    <property type="entry name" value="Phage_base_V"/>
    <property type="match status" value="1"/>
</dbReference>
<dbReference type="Gene3D" id="2.30.110.50">
    <property type="match status" value="1"/>
</dbReference>
<gene>
    <name evidence="3" type="ORF">B0A81_01730</name>
</gene>
<name>A0ABX4CZI7_9FLAO</name>
<dbReference type="Gene3D" id="2.40.50.230">
    <property type="entry name" value="Gp5 N-terminal domain"/>
    <property type="match status" value="1"/>
</dbReference>
<organism evidence="3 4">
    <name type="scientific">Flavobacterium plurextorum</name>
    <dbReference type="NCBI Taxonomy" id="1114867"/>
    <lineage>
        <taxon>Bacteria</taxon>
        <taxon>Pseudomonadati</taxon>
        <taxon>Bacteroidota</taxon>
        <taxon>Flavobacteriia</taxon>
        <taxon>Flavobacteriales</taxon>
        <taxon>Flavobacteriaceae</taxon>
        <taxon>Flavobacterium</taxon>
    </lineage>
</organism>
<dbReference type="RefSeq" id="WP_089056404.1">
    <property type="nucleotide sequence ID" value="NZ_MUHD01000003.1"/>
</dbReference>
<dbReference type="Gene3D" id="3.55.50.10">
    <property type="entry name" value="Baseplate protein-like domains"/>
    <property type="match status" value="1"/>
</dbReference>
<dbReference type="Pfam" id="PF05954">
    <property type="entry name" value="Phage_GPD"/>
    <property type="match status" value="1"/>
</dbReference>
<proteinExistence type="predicted"/>
<evidence type="ECO:0000313" key="3">
    <source>
        <dbReference type="EMBL" id="OXB11277.1"/>
    </source>
</evidence>
<dbReference type="EMBL" id="MUHD01000003">
    <property type="protein sequence ID" value="OXB11277.1"/>
    <property type="molecule type" value="Genomic_DNA"/>
</dbReference>
<comment type="caution">
    <text evidence="3">The sequence shown here is derived from an EMBL/GenBank/DDBJ whole genome shotgun (WGS) entry which is preliminary data.</text>
</comment>
<dbReference type="SUPFAM" id="SSF69255">
    <property type="entry name" value="gp5 N-terminal domain-like"/>
    <property type="match status" value="1"/>
</dbReference>
<dbReference type="Proteomes" id="UP000198381">
    <property type="component" value="Unassembled WGS sequence"/>
</dbReference>
<feature type="compositionally biased region" description="Polar residues" evidence="1">
    <location>
        <begin position="594"/>
        <end position="604"/>
    </location>
</feature>
<dbReference type="SUPFAM" id="SSF69349">
    <property type="entry name" value="Phage fibre proteins"/>
    <property type="match status" value="1"/>
</dbReference>
<dbReference type="InterPro" id="IPR037026">
    <property type="entry name" value="Vgr_OB-fold_dom_sf"/>
</dbReference>
<protein>
    <submittedName>
        <fullName evidence="3">Type IV secretion protein Rhs</fullName>
    </submittedName>
</protein>
<sequence length="604" mass="67104">MAHFSDQVHISISSFEKNVIYYDLQLSQKMADHHHFSFVWQYTGKAVINPVDQAQAMRKYIGDEVIFTFKSLTGIRLMSKGIITEVASIDKHGSAVGLHITGISHSKVIDDVPKSRTYLERGMDDIVVDLLSEGPTEFYQRDAIRSTYLKEFNYMAQYNETNFEFLKRLAARYGQWFYFDGMRMQFGQLKNSKVKLINGASMHSFKIQANMIAHNISLAGYDYKNAAGIRDASERTATGSKDSFASIVGFNQSTVTQGELSVGAYTNNAQNKEEIQEMITLQTAGSDANSVYYSGISYFPLGLGQTFIIVNQTIEHHLVCIEAIHHSEVHGNYTCEFKAIPDDVSAPHYTNTKVFAKAETQPAKIRDNNDPEGLGRVKVEFYWASGTKTSQWIRMIQPHTGAGKGFYFIPEIGEEVLVGFEGGNAQDPYVMGAHYNGQAKSGYATEKNDLKVIQTRSGNRIISDDATGDITIESQKGQTIAVIHGDGNIRFKAPKNIELDAGEDVIIRAGRSITSTAEQDITESAGVNKSTTVGMMQTTKVGGDSMLHIKGKAHEQIDGDFHSEAKQDRNVISHTEIVSHSDKNVEFHSKNDIKNNSTENTTQN</sequence>
<feature type="compositionally biased region" description="Basic and acidic residues" evidence="1">
    <location>
        <begin position="580"/>
        <end position="593"/>
    </location>
</feature>
<dbReference type="SUPFAM" id="SSF69279">
    <property type="entry name" value="Phage tail proteins"/>
    <property type="match status" value="1"/>
</dbReference>
<dbReference type="InterPro" id="IPR006531">
    <property type="entry name" value="Gp5/Vgr_OB"/>
</dbReference>
<reference evidence="3 4" key="1">
    <citation type="submission" date="2016-11" db="EMBL/GenBank/DDBJ databases">
        <title>Whole genomes of Flavobacteriaceae.</title>
        <authorList>
            <person name="Stine C."/>
            <person name="Li C."/>
            <person name="Tadesse D."/>
        </authorList>
    </citation>
    <scope>NUCLEOTIDE SEQUENCE [LARGE SCALE GENOMIC DNA]</scope>
    <source>
        <strain evidence="3 4">CCUG 60112</strain>
    </source>
</reference>
<feature type="domain" description="Gp5/Type VI secretion system Vgr protein OB-fold" evidence="2">
    <location>
        <begin position="362"/>
        <end position="435"/>
    </location>
</feature>
<feature type="region of interest" description="Disordered" evidence="1">
    <location>
        <begin position="580"/>
        <end position="604"/>
    </location>
</feature>
<accession>A0ABX4CZI7</accession>
<evidence type="ECO:0000259" key="2">
    <source>
        <dbReference type="Pfam" id="PF04717"/>
    </source>
</evidence>
<keyword evidence="4" id="KW-1185">Reference proteome</keyword>
<evidence type="ECO:0000256" key="1">
    <source>
        <dbReference type="SAM" id="MobiDB-lite"/>
    </source>
</evidence>